<feature type="compositionally biased region" description="Basic and acidic residues" evidence="1">
    <location>
        <begin position="107"/>
        <end position="116"/>
    </location>
</feature>
<organism evidence="2 3">
    <name type="scientific">Petrolisthes manimaculis</name>
    <dbReference type="NCBI Taxonomy" id="1843537"/>
    <lineage>
        <taxon>Eukaryota</taxon>
        <taxon>Metazoa</taxon>
        <taxon>Ecdysozoa</taxon>
        <taxon>Arthropoda</taxon>
        <taxon>Crustacea</taxon>
        <taxon>Multicrustacea</taxon>
        <taxon>Malacostraca</taxon>
        <taxon>Eumalacostraca</taxon>
        <taxon>Eucarida</taxon>
        <taxon>Decapoda</taxon>
        <taxon>Pleocyemata</taxon>
        <taxon>Anomura</taxon>
        <taxon>Galatheoidea</taxon>
        <taxon>Porcellanidae</taxon>
        <taxon>Petrolisthes</taxon>
    </lineage>
</organism>
<accession>A0AAE1TWR4</accession>
<feature type="compositionally biased region" description="Acidic residues" evidence="1">
    <location>
        <begin position="121"/>
        <end position="147"/>
    </location>
</feature>
<feature type="compositionally biased region" description="Polar residues" evidence="1">
    <location>
        <begin position="33"/>
        <end position="51"/>
    </location>
</feature>
<evidence type="ECO:0000313" key="2">
    <source>
        <dbReference type="EMBL" id="KAK4297964.1"/>
    </source>
</evidence>
<sequence length="276" mass="32555">MCVTPALHRHHDVFHVTTRRLKCSRLEWDPRFVTTTPATPSQDTPRSSNSLTEDHEDSDLPVVVEEEEDPNWIPLTAYKAPPIEVDDLLEIAEAEMPEDTYAPLEYPQEKVEETVRPEQSQGEESDERREEEEEEDDDEEEGQQVIMEEDVTNEIPVLPRVDQAALMSIRRHRGRGPVRLRDGGIPAAAGVTSRAEYRILKINMRADMEEQRRRRVEEMMAGKQVYRRRLMEQKRREKARRAEQRRRMMEQKESHMDQFLREQEHYRMRVAAQEAI</sequence>
<feature type="region of interest" description="Disordered" evidence="1">
    <location>
        <begin position="100"/>
        <end position="147"/>
    </location>
</feature>
<keyword evidence="3" id="KW-1185">Reference proteome</keyword>
<dbReference type="Proteomes" id="UP001292094">
    <property type="component" value="Unassembled WGS sequence"/>
</dbReference>
<reference evidence="2" key="1">
    <citation type="submission" date="2023-11" db="EMBL/GenBank/DDBJ databases">
        <title>Genome assemblies of two species of porcelain crab, Petrolisthes cinctipes and Petrolisthes manimaculis (Anomura: Porcellanidae).</title>
        <authorList>
            <person name="Angst P."/>
        </authorList>
    </citation>
    <scope>NUCLEOTIDE SEQUENCE</scope>
    <source>
        <strain evidence="2">PB745_02</strain>
        <tissue evidence="2">Gill</tissue>
    </source>
</reference>
<dbReference type="EMBL" id="JAWZYT010003536">
    <property type="protein sequence ID" value="KAK4297964.1"/>
    <property type="molecule type" value="Genomic_DNA"/>
</dbReference>
<name>A0AAE1TWR4_9EUCA</name>
<feature type="compositionally biased region" description="Acidic residues" evidence="1">
    <location>
        <begin position="54"/>
        <end position="68"/>
    </location>
</feature>
<comment type="caution">
    <text evidence="2">The sequence shown here is derived from an EMBL/GenBank/DDBJ whole genome shotgun (WGS) entry which is preliminary data.</text>
</comment>
<evidence type="ECO:0000313" key="3">
    <source>
        <dbReference type="Proteomes" id="UP001292094"/>
    </source>
</evidence>
<protein>
    <submittedName>
        <fullName evidence="2">Uncharacterized protein</fullName>
    </submittedName>
</protein>
<proteinExistence type="predicted"/>
<evidence type="ECO:0000256" key="1">
    <source>
        <dbReference type="SAM" id="MobiDB-lite"/>
    </source>
</evidence>
<gene>
    <name evidence="2" type="ORF">Pmani_029655</name>
</gene>
<dbReference type="AlphaFoldDB" id="A0AAE1TWR4"/>
<feature type="region of interest" description="Disordered" evidence="1">
    <location>
        <begin position="233"/>
        <end position="261"/>
    </location>
</feature>
<feature type="region of interest" description="Disordered" evidence="1">
    <location>
        <begin position="33"/>
        <end position="68"/>
    </location>
</feature>